<sequence>MIVPQDVIEATEARYRQHAGERQATEEKIKEAGEHRRSILDVDDPARVVLRSRRIMRDPAVREAIAAASAGRLPGLPPEAAAGAEDGLLERLIGGNNFLGVSFLETGVRAARTVGRIHVRDSFGGRGFGTGFMVSPRLLLTNNHVLPDAGTAASSRLEFNYQIGEDGLARTAYLFGLEPQVLFLTDAGLDFSLVAVAAAGRSGNGGPAALDDFGFNRTSGEQGKILLGESINIIQHPEGRPKQLALQQNELVDRLENFLHYHTDTSPGSSGSPLYNNQWEIVGLHHSGVPDRNDNGDILAVDGTVWTPEQGEMRIRWKANEGVRISSILHWLDRASGGLEAAQRQLLAEVLDPAPLPPGEQVPVSGHDPAPQQAAAAVVGTGGDGTDGVVRITVPLEISIRLGAAAGAAAAGGAAPGSVSAEEAISIDPDYSKRQGYDEQFLAAPVPLPVLSAAQRANAAQNRQAGPGQDPAVLPYHHFSLVVERSRRLAWYTAVNIDGALSRTLRRDRDVWFFDPRLGRDEQVGNELYSRNDFDRGHLVRRLDPAWGPDEQTAKVANDDTFHFTNSSPQHKFFNQDESLWAGLEDFLLENARAARQRISVFTGPVFAAADPVYRGVPIPLAFWKIAVFDRPDGGQSATAYLISQRKLVEGILTEAFVPETFQVPVRKVSELTGLDFAGLFALDPLNDRFEEAPGSLESLGTGIPGRQLRSYADLQL</sequence>
<dbReference type="Gene3D" id="2.40.10.10">
    <property type="entry name" value="Trypsin-like serine proteases"/>
    <property type="match status" value="2"/>
</dbReference>
<dbReference type="InterPro" id="IPR020821">
    <property type="entry name" value="ENPP1-3/EXOG-like_nuc-like"/>
</dbReference>
<protein>
    <recommendedName>
        <fullName evidence="8">Serine protease</fullName>
        <ecNumber evidence="8">3.4.21.-</ecNumber>
    </recommendedName>
</protein>
<reference evidence="11 12" key="1">
    <citation type="submission" date="2020-04" db="EMBL/GenBank/DDBJ databases">
        <title>Arthrobacter sp. nov.</title>
        <authorList>
            <person name="Liu S."/>
        </authorList>
    </citation>
    <scope>NUCLEOTIDE SEQUENCE [LARGE SCALE GENOMIC DNA]</scope>
    <source>
        <strain evidence="11 12">E918</strain>
    </source>
</reference>
<dbReference type="InterPro" id="IPR043504">
    <property type="entry name" value="Peptidase_S1_PA_chymotrypsin"/>
</dbReference>
<dbReference type="EC" id="3.4.21.-" evidence="8"/>
<dbReference type="GO" id="GO:0006508">
    <property type="term" value="P:proteolysis"/>
    <property type="evidence" value="ECO:0007669"/>
    <property type="project" value="UniProtKB-KW"/>
</dbReference>
<dbReference type="InterPro" id="IPR009003">
    <property type="entry name" value="Peptidase_S1_PA"/>
</dbReference>
<dbReference type="PANTHER" id="PTHR13966:SF5">
    <property type="entry name" value="ENDONUCLEASE G, MITOCHONDRIAL"/>
    <property type="match status" value="1"/>
</dbReference>
<evidence type="ECO:0000256" key="1">
    <source>
        <dbReference type="ARBA" id="ARBA00008764"/>
    </source>
</evidence>
<keyword evidence="12" id="KW-1185">Reference proteome</keyword>
<evidence type="ECO:0000313" key="12">
    <source>
        <dbReference type="Proteomes" id="UP000544090"/>
    </source>
</evidence>
<comment type="similarity">
    <text evidence="1 8">Belongs to the peptidase S1B family.</text>
</comment>
<dbReference type="GO" id="GO:0046872">
    <property type="term" value="F:metal ion binding"/>
    <property type="evidence" value="ECO:0007669"/>
    <property type="project" value="UniProtKB-KW"/>
</dbReference>
<dbReference type="GO" id="GO:0004519">
    <property type="term" value="F:endonuclease activity"/>
    <property type="evidence" value="ECO:0007669"/>
    <property type="project" value="UniProtKB-KW"/>
</dbReference>
<dbReference type="InterPro" id="IPR044929">
    <property type="entry name" value="DNA/RNA_non-sp_Endonuclease_sf"/>
</dbReference>
<keyword evidence="5 8" id="KW-0720">Serine protease</keyword>
<dbReference type="SUPFAM" id="SSF54060">
    <property type="entry name" value="His-Me finger endonucleases"/>
    <property type="match status" value="1"/>
</dbReference>
<dbReference type="Proteomes" id="UP000544090">
    <property type="component" value="Unassembled WGS sequence"/>
</dbReference>
<keyword evidence="3" id="KW-0732">Signal</keyword>
<accession>A0A7X6K2X9</accession>
<keyword evidence="11" id="KW-0255">Endonuclease</keyword>
<dbReference type="Pfam" id="PF01223">
    <property type="entry name" value="Endonuclease_NS"/>
    <property type="match status" value="1"/>
</dbReference>
<dbReference type="PANTHER" id="PTHR13966">
    <property type="entry name" value="ENDONUCLEASE RELATED"/>
    <property type="match status" value="1"/>
</dbReference>
<evidence type="ECO:0000256" key="6">
    <source>
        <dbReference type="PIRSR" id="PIRSR640255-1"/>
    </source>
</evidence>
<evidence type="ECO:0000256" key="7">
    <source>
        <dbReference type="PIRSR" id="PIRSR640255-2"/>
    </source>
</evidence>
<feature type="domain" description="DNA/RNA non-specific endonuclease/pyrophosphatase/phosphodiesterase" evidence="10">
    <location>
        <begin position="475"/>
        <end position="683"/>
    </location>
</feature>
<dbReference type="InterPro" id="IPR040255">
    <property type="entry name" value="Non-specific_endonuclease"/>
</dbReference>
<dbReference type="InterPro" id="IPR008256">
    <property type="entry name" value="Peptidase_S1B"/>
</dbReference>
<dbReference type="SUPFAM" id="SSF50494">
    <property type="entry name" value="Trypsin-like serine proteases"/>
    <property type="match status" value="1"/>
</dbReference>
<dbReference type="SMART" id="SM00477">
    <property type="entry name" value="NUC"/>
    <property type="match status" value="1"/>
</dbReference>
<feature type="active site" description="Proton acceptor" evidence="6">
    <location>
        <position position="538"/>
    </location>
</feature>
<dbReference type="GO" id="GO:0008236">
    <property type="term" value="F:serine-type peptidase activity"/>
    <property type="evidence" value="ECO:0007669"/>
    <property type="project" value="UniProtKB-KW"/>
</dbReference>
<dbReference type="RefSeq" id="WP_168485017.1">
    <property type="nucleotide sequence ID" value="NZ_JAAZSQ010000002.1"/>
</dbReference>
<evidence type="ECO:0000259" key="9">
    <source>
        <dbReference type="SMART" id="SM00477"/>
    </source>
</evidence>
<evidence type="ECO:0000256" key="8">
    <source>
        <dbReference type="RuleBase" id="RU004296"/>
    </source>
</evidence>
<dbReference type="InterPro" id="IPR044925">
    <property type="entry name" value="His-Me_finger_sf"/>
</dbReference>
<dbReference type="GO" id="GO:0003676">
    <property type="term" value="F:nucleic acid binding"/>
    <property type="evidence" value="ECO:0007669"/>
    <property type="project" value="InterPro"/>
</dbReference>
<gene>
    <name evidence="11" type="ORF">HGG74_03870</name>
</gene>
<keyword evidence="7" id="KW-0479">Metal-binding</keyword>
<dbReference type="InterPro" id="IPR001604">
    <property type="entry name" value="Endo_G_ENPP1-like_dom"/>
</dbReference>
<evidence type="ECO:0000313" key="11">
    <source>
        <dbReference type="EMBL" id="NKX53692.1"/>
    </source>
</evidence>
<dbReference type="SMART" id="SM00892">
    <property type="entry name" value="Endonuclease_NS"/>
    <property type="match status" value="1"/>
</dbReference>
<organism evidence="11 12">
    <name type="scientific">Arthrobacter mobilis</name>
    <dbReference type="NCBI Taxonomy" id="2724944"/>
    <lineage>
        <taxon>Bacteria</taxon>
        <taxon>Bacillati</taxon>
        <taxon>Actinomycetota</taxon>
        <taxon>Actinomycetes</taxon>
        <taxon>Micrococcales</taxon>
        <taxon>Micrococcaceae</taxon>
        <taxon>Arthrobacter</taxon>
    </lineage>
</organism>
<evidence type="ECO:0000256" key="4">
    <source>
        <dbReference type="ARBA" id="ARBA00022801"/>
    </source>
</evidence>
<evidence type="ECO:0000256" key="5">
    <source>
        <dbReference type="ARBA" id="ARBA00022825"/>
    </source>
</evidence>
<dbReference type="CDD" id="cd00091">
    <property type="entry name" value="NUC"/>
    <property type="match status" value="1"/>
</dbReference>
<feature type="domain" description="ENPP1-3/EXOG-like endonuclease/phosphodiesterase" evidence="9">
    <location>
        <begin position="476"/>
        <end position="684"/>
    </location>
</feature>
<keyword evidence="4 8" id="KW-0378">Hydrolase</keyword>
<evidence type="ECO:0000256" key="3">
    <source>
        <dbReference type="ARBA" id="ARBA00022729"/>
    </source>
</evidence>
<dbReference type="AlphaFoldDB" id="A0A7X6K2X9"/>
<feature type="binding site" evidence="7">
    <location>
        <position position="575"/>
    </location>
    <ligand>
        <name>Mg(2+)</name>
        <dbReference type="ChEBI" id="CHEBI:18420"/>
        <note>catalytic</note>
    </ligand>
</feature>
<name>A0A7X6K2X9_9MICC</name>
<dbReference type="EMBL" id="JAAZSQ010000002">
    <property type="protein sequence ID" value="NKX53692.1"/>
    <property type="molecule type" value="Genomic_DNA"/>
</dbReference>
<comment type="caution">
    <text evidence="11">The sequence shown here is derived from an EMBL/GenBank/DDBJ whole genome shotgun (WGS) entry which is preliminary data.</text>
</comment>
<proteinExistence type="inferred from homology"/>
<dbReference type="Pfam" id="PF13365">
    <property type="entry name" value="Trypsin_2"/>
    <property type="match status" value="1"/>
</dbReference>
<evidence type="ECO:0000256" key="2">
    <source>
        <dbReference type="ARBA" id="ARBA00022670"/>
    </source>
</evidence>
<dbReference type="Gene3D" id="3.40.570.10">
    <property type="entry name" value="Extracellular Endonuclease, subunit A"/>
    <property type="match status" value="1"/>
</dbReference>
<keyword evidence="2 8" id="KW-0645">Protease</keyword>
<keyword evidence="11" id="KW-0540">Nuclease</keyword>
<dbReference type="PRINTS" id="PR00839">
    <property type="entry name" value="V8PROTEASE"/>
</dbReference>
<evidence type="ECO:0000259" key="10">
    <source>
        <dbReference type="SMART" id="SM00892"/>
    </source>
</evidence>